<proteinExistence type="predicted"/>
<protein>
    <submittedName>
        <fullName evidence="1">Uncharacterized protein</fullName>
    </submittedName>
</protein>
<reference evidence="1" key="1">
    <citation type="journal article" date="2021" name="Proc. Natl. Acad. Sci. U.S.A.">
        <title>A Catalog of Tens of Thousands of Viruses from Human Metagenomes Reveals Hidden Associations with Chronic Diseases.</title>
        <authorList>
            <person name="Tisza M.J."/>
            <person name="Buck C.B."/>
        </authorList>
    </citation>
    <scope>NUCLEOTIDE SEQUENCE</scope>
    <source>
        <strain evidence="1">CtLnO19</strain>
    </source>
</reference>
<name>A0A8S5P0Z0_9CAUD</name>
<sequence length="94" mass="11045">MRKLDSVEIQIPILVELNHVWNENGVNTIKGRFTLNIKYLPDDEIRYQVQIPFTPIGEEEHISDYEIHTYYYEGKIQPICNALLQGAIKHLESF</sequence>
<organism evidence="1">
    <name type="scientific">Myoviridae sp. ctLnO19</name>
    <dbReference type="NCBI Taxonomy" id="2825085"/>
    <lineage>
        <taxon>Viruses</taxon>
        <taxon>Duplodnaviria</taxon>
        <taxon>Heunggongvirae</taxon>
        <taxon>Uroviricota</taxon>
        <taxon>Caudoviricetes</taxon>
    </lineage>
</organism>
<evidence type="ECO:0000313" key="1">
    <source>
        <dbReference type="EMBL" id="DAE00296.1"/>
    </source>
</evidence>
<accession>A0A8S5P0Z0</accession>
<dbReference type="EMBL" id="BK015301">
    <property type="protein sequence ID" value="DAE00296.1"/>
    <property type="molecule type" value="Genomic_DNA"/>
</dbReference>